<evidence type="ECO:0000313" key="2">
    <source>
        <dbReference type="EMBL" id="CAB4340142.1"/>
    </source>
</evidence>
<dbReference type="EMBL" id="CAEZXO010000001">
    <property type="protein sequence ID" value="CAB4683441.1"/>
    <property type="molecule type" value="Genomic_DNA"/>
</dbReference>
<evidence type="ECO:0000313" key="5">
    <source>
        <dbReference type="EMBL" id="CAB4770635.1"/>
    </source>
</evidence>
<evidence type="ECO:0000313" key="8">
    <source>
        <dbReference type="EMBL" id="CAB4941010.1"/>
    </source>
</evidence>
<dbReference type="EMBL" id="CAFBLD010000003">
    <property type="protein sequence ID" value="CAB4861252.1"/>
    <property type="molecule type" value="Genomic_DNA"/>
</dbReference>
<proteinExistence type="predicted"/>
<feature type="transmembrane region" description="Helical" evidence="1">
    <location>
        <begin position="25"/>
        <end position="43"/>
    </location>
</feature>
<feature type="transmembrane region" description="Helical" evidence="1">
    <location>
        <begin position="109"/>
        <end position="127"/>
    </location>
</feature>
<organism evidence="7">
    <name type="scientific">freshwater metagenome</name>
    <dbReference type="NCBI Taxonomy" id="449393"/>
    <lineage>
        <taxon>unclassified sequences</taxon>
        <taxon>metagenomes</taxon>
        <taxon>ecological metagenomes</taxon>
    </lineage>
</organism>
<dbReference type="EMBL" id="CAEZZW010000001">
    <property type="protein sequence ID" value="CAB4770635.1"/>
    <property type="molecule type" value="Genomic_DNA"/>
</dbReference>
<dbReference type="AlphaFoldDB" id="A0A6J7CRK7"/>
<keyword evidence="1" id="KW-0472">Membrane</keyword>
<evidence type="ECO:0000256" key="1">
    <source>
        <dbReference type="SAM" id="Phobius"/>
    </source>
</evidence>
<evidence type="ECO:0000313" key="6">
    <source>
        <dbReference type="EMBL" id="CAB4818333.1"/>
    </source>
</evidence>
<evidence type="ECO:0000313" key="10">
    <source>
        <dbReference type="EMBL" id="CAB5070069.1"/>
    </source>
</evidence>
<gene>
    <name evidence="3" type="ORF">UFOPK2510_00109</name>
    <name evidence="4" type="ORF">UFOPK2718_01364</name>
    <name evidence="5" type="ORF">UFOPK2936_00167</name>
    <name evidence="6" type="ORF">UFOPK3174_00046</name>
    <name evidence="7" type="ORF">UFOPK3328_00494</name>
    <name evidence="8" type="ORF">UFOPK3779_00529</name>
    <name evidence="9" type="ORF">UFOPK3913_00404</name>
    <name evidence="2" type="ORF">UFOPK4107_00928</name>
    <name evidence="10" type="ORF">UFOPK4403_00262</name>
</gene>
<dbReference type="EMBL" id="CAFBQX010000001">
    <property type="protein sequence ID" value="CAB5070069.1"/>
    <property type="molecule type" value="Genomic_DNA"/>
</dbReference>
<evidence type="ECO:0000313" key="9">
    <source>
        <dbReference type="EMBL" id="CAB4970890.1"/>
    </source>
</evidence>
<dbReference type="EMBL" id="CAFBNH010000003">
    <property type="protein sequence ID" value="CAB4941010.1"/>
    <property type="molecule type" value="Genomic_DNA"/>
</dbReference>
<sequence>MNLKMPEYASGTCNIGPGEIRRRQVVALIGAIATAMTLIGFITTNAPRGARLSIFLPLLVTSIGWVQARRKFCLAFGFMGTFNFGKLGQLARVTDPASRAADRSTAIKILMIGVGLALAGTLVVFLLPL</sequence>
<evidence type="ECO:0000313" key="3">
    <source>
        <dbReference type="EMBL" id="CAB4683441.1"/>
    </source>
</evidence>
<dbReference type="EMBL" id="CAFBOC010000003">
    <property type="protein sequence ID" value="CAB4970890.1"/>
    <property type="molecule type" value="Genomic_DNA"/>
</dbReference>
<evidence type="ECO:0000313" key="4">
    <source>
        <dbReference type="EMBL" id="CAB4732669.1"/>
    </source>
</evidence>
<dbReference type="EMBL" id="CAEZYM010000016">
    <property type="protein sequence ID" value="CAB4732669.1"/>
    <property type="molecule type" value="Genomic_DNA"/>
</dbReference>
<name>A0A6J7CRK7_9ZZZZ</name>
<keyword evidence="1" id="KW-1133">Transmembrane helix</keyword>
<dbReference type="EMBL" id="CAFABH010000001">
    <property type="protein sequence ID" value="CAB4818333.1"/>
    <property type="molecule type" value="Genomic_DNA"/>
</dbReference>
<feature type="transmembrane region" description="Helical" evidence="1">
    <location>
        <begin position="49"/>
        <end position="66"/>
    </location>
</feature>
<protein>
    <submittedName>
        <fullName evidence="7">Unannotated protein</fullName>
    </submittedName>
</protein>
<accession>A0A6J7CRK7</accession>
<reference evidence="7" key="1">
    <citation type="submission" date="2020-05" db="EMBL/GenBank/DDBJ databases">
        <authorList>
            <person name="Chiriac C."/>
            <person name="Salcher M."/>
            <person name="Ghai R."/>
            <person name="Kavagutti S V."/>
        </authorList>
    </citation>
    <scope>NUCLEOTIDE SEQUENCE</scope>
</reference>
<evidence type="ECO:0000313" key="7">
    <source>
        <dbReference type="EMBL" id="CAB4861252.1"/>
    </source>
</evidence>
<keyword evidence="1" id="KW-0812">Transmembrane</keyword>
<dbReference type="EMBL" id="CAESAE010000005">
    <property type="protein sequence ID" value="CAB4340142.1"/>
    <property type="molecule type" value="Genomic_DNA"/>
</dbReference>